<evidence type="ECO:0000256" key="11">
    <source>
        <dbReference type="ARBA" id="ARBA00026011"/>
    </source>
</evidence>
<evidence type="ECO:0000256" key="12">
    <source>
        <dbReference type="ARBA" id="ARBA00030295"/>
    </source>
</evidence>
<sequence length="105" mass="12178">MTPEKLYEILQKYAQAKGIQLNRDKNLVFELIKGLLINEARYGYRSCPCRLASGNREKDSDIICPCVYSSDDIKEFGRCYCGLYVSNEYNEGKILETIVPERRKK</sequence>
<accession>A0A7C4EKK2</accession>
<comment type="function">
    <text evidence="2">Catalytic subunit of the ferredoxin-thioredoxin reductase (FTR), which catalyzes the two-electron reduction of thioredoxins by the electrons provided by reduced ferredoxin.</text>
</comment>
<evidence type="ECO:0000256" key="1">
    <source>
        <dbReference type="ARBA" id="ARBA00001966"/>
    </source>
</evidence>
<dbReference type="AlphaFoldDB" id="A0A7C4EKK2"/>
<gene>
    <name evidence="14" type="ORF">ENV75_00380</name>
</gene>
<dbReference type="SUPFAM" id="SSF57662">
    <property type="entry name" value="Ferredoxin thioredoxin reductase (FTR), catalytic beta chain"/>
    <property type="match status" value="1"/>
</dbReference>
<keyword evidence="8" id="KW-0408">Iron</keyword>
<name>A0A7C4EKK2_9BACT</name>
<comment type="subunit">
    <text evidence="11">Heterodimer of subunit A (variable subunit) and subunit B (catalytic subunit). Heterodimeric FTR forms a complex with ferredoxin and thioredoxin.</text>
</comment>
<comment type="cofactor">
    <cofactor evidence="1">
        <name>[4Fe-4S] cluster</name>
        <dbReference type="ChEBI" id="CHEBI:49883"/>
    </cofactor>
</comment>
<evidence type="ECO:0000256" key="13">
    <source>
        <dbReference type="ARBA" id="ARBA00048150"/>
    </source>
</evidence>
<protein>
    <recommendedName>
        <fullName evidence="4">ferredoxin:thioredoxin reductase</fullName>
        <ecNumber evidence="4">1.8.7.2</ecNumber>
    </recommendedName>
    <alternativeName>
        <fullName evidence="12">Ferredoxin-thioredoxin reductase subunit B</fullName>
    </alternativeName>
</protein>
<dbReference type="EMBL" id="DTHO01000003">
    <property type="protein sequence ID" value="HGG98905.1"/>
    <property type="molecule type" value="Genomic_DNA"/>
</dbReference>
<keyword evidence="10" id="KW-1015">Disulfide bond</keyword>
<evidence type="ECO:0000256" key="3">
    <source>
        <dbReference type="ARBA" id="ARBA00007941"/>
    </source>
</evidence>
<proteinExistence type="inferred from homology"/>
<evidence type="ECO:0000256" key="6">
    <source>
        <dbReference type="ARBA" id="ARBA00022723"/>
    </source>
</evidence>
<keyword evidence="9" id="KW-0411">Iron-sulfur</keyword>
<organism evidence="14">
    <name type="scientific">Thermodesulfovibrio aggregans</name>
    <dbReference type="NCBI Taxonomy" id="86166"/>
    <lineage>
        <taxon>Bacteria</taxon>
        <taxon>Pseudomonadati</taxon>
        <taxon>Nitrospirota</taxon>
        <taxon>Thermodesulfovibrionia</taxon>
        <taxon>Thermodesulfovibrionales</taxon>
        <taxon>Thermodesulfovibrionaceae</taxon>
        <taxon>Thermodesulfovibrio</taxon>
    </lineage>
</organism>
<comment type="similarity">
    <text evidence="3">Belongs to the ferredoxin thioredoxin reductase beta subunit family.</text>
</comment>
<dbReference type="GO" id="GO:0046872">
    <property type="term" value="F:metal ion binding"/>
    <property type="evidence" value="ECO:0007669"/>
    <property type="project" value="UniProtKB-KW"/>
</dbReference>
<evidence type="ECO:0000256" key="4">
    <source>
        <dbReference type="ARBA" id="ARBA00012358"/>
    </source>
</evidence>
<dbReference type="PANTHER" id="PTHR35113">
    <property type="entry name" value="FERREDOXIN-THIOREDOXIN REDUCTASE CATALYTIC CHAIN, CHLOROPLASTIC"/>
    <property type="match status" value="1"/>
</dbReference>
<dbReference type="InterPro" id="IPR036644">
    <property type="entry name" value="FTR_bsu_sf"/>
</dbReference>
<dbReference type="PANTHER" id="PTHR35113:SF1">
    <property type="entry name" value="FERREDOXIN-THIOREDOXIN REDUCTASE CATALYTIC CHAIN, CHLOROPLASTIC"/>
    <property type="match status" value="1"/>
</dbReference>
<evidence type="ECO:0000256" key="9">
    <source>
        <dbReference type="ARBA" id="ARBA00023014"/>
    </source>
</evidence>
<evidence type="ECO:0000256" key="8">
    <source>
        <dbReference type="ARBA" id="ARBA00023004"/>
    </source>
</evidence>
<evidence type="ECO:0000256" key="10">
    <source>
        <dbReference type="ARBA" id="ARBA00023157"/>
    </source>
</evidence>
<dbReference type="GO" id="GO:0051539">
    <property type="term" value="F:4 iron, 4 sulfur cluster binding"/>
    <property type="evidence" value="ECO:0007669"/>
    <property type="project" value="UniProtKB-KW"/>
</dbReference>
<evidence type="ECO:0000313" key="14">
    <source>
        <dbReference type="EMBL" id="HGG98905.1"/>
    </source>
</evidence>
<evidence type="ECO:0000256" key="7">
    <source>
        <dbReference type="ARBA" id="ARBA00023002"/>
    </source>
</evidence>
<dbReference type="GO" id="GO:0016730">
    <property type="term" value="F:oxidoreductase activity, acting on iron-sulfur proteins as donors"/>
    <property type="evidence" value="ECO:0007669"/>
    <property type="project" value="InterPro"/>
</dbReference>
<dbReference type="EC" id="1.8.7.2" evidence="4"/>
<dbReference type="Gene3D" id="3.90.460.10">
    <property type="entry name" value="Ferredoxin thioredoxin reductase catalytic beta subunit"/>
    <property type="match status" value="1"/>
</dbReference>
<comment type="catalytic activity">
    <reaction evidence="13">
        <text>[thioredoxin]-disulfide + 2 reduced [2Fe-2S]-[ferredoxin] + 2 H(+) = [thioredoxin]-dithiol + 2 oxidized [2Fe-2S]-[ferredoxin]</text>
        <dbReference type="Rhea" id="RHEA:42336"/>
        <dbReference type="Rhea" id="RHEA-COMP:10000"/>
        <dbReference type="Rhea" id="RHEA-COMP:10001"/>
        <dbReference type="Rhea" id="RHEA-COMP:10698"/>
        <dbReference type="Rhea" id="RHEA-COMP:10700"/>
        <dbReference type="ChEBI" id="CHEBI:15378"/>
        <dbReference type="ChEBI" id="CHEBI:29950"/>
        <dbReference type="ChEBI" id="CHEBI:33737"/>
        <dbReference type="ChEBI" id="CHEBI:33738"/>
        <dbReference type="ChEBI" id="CHEBI:50058"/>
        <dbReference type="EC" id="1.8.7.2"/>
    </reaction>
</comment>
<dbReference type="Pfam" id="PF02943">
    <property type="entry name" value="FeThRed_B"/>
    <property type="match status" value="1"/>
</dbReference>
<dbReference type="InterPro" id="IPR004209">
    <property type="entry name" value="FTR_bsu"/>
</dbReference>
<comment type="caution">
    <text evidence="14">The sequence shown here is derived from an EMBL/GenBank/DDBJ whole genome shotgun (WGS) entry which is preliminary data.</text>
</comment>
<keyword evidence="6" id="KW-0479">Metal-binding</keyword>
<evidence type="ECO:0000256" key="2">
    <source>
        <dbReference type="ARBA" id="ARBA00003945"/>
    </source>
</evidence>
<reference evidence="14" key="1">
    <citation type="journal article" date="2020" name="mSystems">
        <title>Genome- and Community-Level Interaction Insights into Carbon Utilization and Element Cycling Functions of Hydrothermarchaeota in Hydrothermal Sediment.</title>
        <authorList>
            <person name="Zhou Z."/>
            <person name="Liu Y."/>
            <person name="Xu W."/>
            <person name="Pan J."/>
            <person name="Luo Z.H."/>
            <person name="Li M."/>
        </authorList>
    </citation>
    <scope>NUCLEOTIDE SEQUENCE [LARGE SCALE GENOMIC DNA]</scope>
    <source>
        <strain evidence="14">SpSt-788</strain>
    </source>
</reference>
<keyword evidence="5" id="KW-0004">4Fe-4S</keyword>
<evidence type="ECO:0000256" key="5">
    <source>
        <dbReference type="ARBA" id="ARBA00022485"/>
    </source>
</evidence>
<keyword evidence="7" id="KW-0560">Oxidoreductase</keyword>